<evidence type="ECO:0000256" key="1">
    <source>
        <dbReference type="SAM" id="SignalP"/>
    </source>
</evidence>
<gene>
    <name evidence="2" type="ordered locus">Palpr_2068</name>
</gene>
<dbReference type="eggNOG" id="COG1555">
    <property type="taxonomic scope" value="Bacteria"/>
</dbReference>
<feature type="signal peptide" evidence="1">
    <location>
        <begin position="1"/>
        <end position="19"/>
    </location>
</feature>
<dbReference type="KEGG" id="ppn:Palpr_2068"/>
<evidence type="ECO:0000313" key="2">
    <source>
        <dbReference type="EMBL" id="ADQ80205.1"/>
    </source>
</evidence>
<sequence>MKKIISVFTFIVLFQFLQAQISNIIPSSEDIAQTSVADSRNWSAFNNPASLGYIENAEIGIGFENRYFLSELSTKSIQLGIPSELLNTGLSFSHFGYSLYHEMMLGIGFSRNFSDKFSMGMQFNYYTAFFTATNSYHGTLLPQIGLSIKLSPTFNLGFQSFNTFQTNVKTEFTVKRIPSIFSLGTEYFFSPEMVWRTQIDKEVSSSYRFACGFEYQMLQFTNIKLGAYGSDYLTPCLGCGFKTGGFLIDLNCELHPLLGLNSNATIKYRFRK</sequence>
<dbReference type="Proteomes" id="UP000008718">
    <property type="component" value="Chromosome"/>
</dbReference>
<accession>E4T661</accession>
<dbReference type="STRING" id="694427.Palpr_2068"/>
<dbReference type="OrthoDB" id="9758448at2"/>
<dbReference type="RefSeq" id="WP_013445574.1">
    <property type="nucleotide sequence ID" value="NC_014734.1"/>
</dbReference>
<evidence type="ECO:0000313" key="3">
    <source>
        <dbReference type="Proteomes" id="UP000008718"/>
    </source>
</evidence>
<feature type="chain" id="PRO_5003189486" evidence="1">
    <location>
        <begin position="20"/>
        <end position="272"/>
    </location>
</feature>
<dbReference type="EMBL" id="CP002345">
    <property type="protein sequence ID" value="ADQ80205.1"/>
    <property type="molecule type" value="Genomic_DNA"/>
</dbReference>
<organism evidence="2 3">
    <name type="scientific">Paludibacter propionicigenes (strain DSM 17365 / JCM 13257 / WB4)</name>
    <dbReference type="NCBI Taxonomy" id="694427"/>
    <lineage>
        <taxon>Bacteria</taxon>
        <taxon>Pseudomonadati</taxon>
        <taxon>Bacteroidota</taxon>
        <taxon>Bacteroidia</taxon>
        <taxon>Bacteroidales</taxon>
        <taxon>Paludibacteraceae</taxon>
        <taxon>Paludibacter</taxon>
    </lineage>
</organism>
<reference evidence="2 3" key="2">
    <citation type="journal article" date="2011" name="Stand. Genomic Sci.">
        <title>Complete genome sequence of Paludibacter propionicigenes type strain (WB4).</title>
        <authorList>
            <person name="Gronow S."/>
            <person name="Munk C."/>
            <person name="Lapidus A."/>
            <person name="Nolan M."/>
            <person name="Lucas S."/>
            <person name="Hammon N."/>
            <person name="Deshpande S."/>
            <person name="Cheng J.F."/>
            <person name="Tapia R."/>
            <person name="Han C."/>
            <person name="Goodwin L."/>
            <person name="Pitluck S."/>
            <person name="Liolios K."/>
            <person name="Ivanova N."/>
            <person name="Mavromatis K."/>
            <person name="Mikhailova N."/>
            <person name="Pati A."/>
            <person name="Chen A."/>
            <person name="Palaniappan K."/>
            <person name="Land M."/>
            <person name="Hauser L."/>
            <person name="Chang Y.J."/>
            <person name="Jeffries C.D."/>
            <person name="Brambilla E."/>
            <person name="Rohde M."/>
            <person name="Goker M."/>
            <person name="Detter J.C."/>
            <person name="Woyke T."/>
            <person name="Bristow J."/>
            <person name="Eisen J.A."/>
            <person name="Markowitz V."/>
            <person name="Hugenholtz P."/>
            <person name="Kyrpides N.C."/>
            <person name="Klenk H.P."/>
        </authorList>
    </citation>
    <scope>NUCLEOTIDE SEQUENCE [LARGE SCALE GENOMIC DNA]</scope>
    <source>
        <strain evidence="3">DSM 17365 / JCM 13257 / WB4</strain>
    </source>
</reference>
<dbReference type="HOGENOM" id="CLU_087522_0_0_10"/>
<name>E4T661_PALPW</name>
<reference key="1">
    <citation type="submission" date="2010-11" db="EMBL/GenBank/DDBJ databases">
        <title>The complete genome of Paludibacter propionicigenes DSM 17365.</title>
        <authorList>
            <consortium name="US DOE Joint Genome Institute (JGI-PGF)"/>
            <person name="Lucas S."/>
            <person name="Copeland A."/>
            <person name="Lapidus A."/>
            <person name="Bruce D."/>
            <person name="Goodwin L."/>
            <person name="Pitluck S."/>
            <person name="Kyrpides N."/>
            <person name="Mavromatis K."/>
            <person name="Ivanova N."/>
            <person name="Munk A.C."/>
            <person name="Brettin T."/>
            <person name="Detter J.C."/>
            <person name="Han C."/>
            <person name="Tapia R."/>
            <person name="Land M."/>
            <person name="Hauser L."/>
            <person name="Markowitz V."/>
            <person name="Cheng J.-F."/>
            <person name="Hugenholtz P."/>
            <person name="Woyke T."/>
            <person name="Wu D."/>
            <person name="Gronow S."/>
            <person name="Wellnitz S."/>
            <person name="Brambilla E."/>
            <person name="Klenk H.-P."/>
            <person name="Eisen J.A."/>
        </authorList>
    </citation>
    <scope>NUCLEOTIDE SEQUENCE</scope>
    <source>
        <strain>WB4</strain>
    </source>
</reference>
<protein>
    <submittedName>
        <fullName evidence="2">Uncharacterized protein</fullName>
    </submittedName>
</protein>
<dbReference type="AlphaFoldDB" id="E4T661"/>
<keyword evidence="1" id="KW-0732">Signal</keyword>
<proteinExistence type="predicted"/>
<keyword evidence="3" id="KW-1185">Reference proteome</keyword>